<evidence type="ECO:0000313" key="1">
    <source>
        <dbReference type="EMBL" id="EMP57030.1"/>
    </source>
</evidence>
<keyword evidence="2" id="KW-1185">Reference proteome</keyword>
<name>M7CXS0_9GAMM</name>
<dbReference type="PATRIC" id="fig|1288826.3.peg.456"/>
<organism evidence="1 2">
    <name type="scientific">Marinobacter santoriniensis NKSG1</name>
    <dbReference type="NCBI Taxonomy" id="1288826"/>
    <lineage>
        <taxon>Bacteria</taxon>
        <taxon>Pseudomonadati</taxon>
        <taxon>Pseudomonadota</taxon>
        <taxon>Gammaproteobacteria</taxon>
        <taxon>Pseudomonadales</taxon>
        <taxon>Marinobacteraceae</taxon>
        <taxon>Marinobacter</taxon>
    </lineage>
</organism>
<dbReference type="AlphaFoldDB" id="M7CXS0"/>
<dbReference type="PANTHER" id="PTHR38733:SF1">
    <property type="entry name" value="TYPE IV METHYL-DIRECTED RESTRICTION ENZYME ECOKMCRBC"/>
    <property type="match status" value="1"/>
</dbReference>
<dbReference type="Proteomes" id="UP000011960">
    <property type="component" value="Unassembled WGS sequence"/>
</dbReference>
<gene>
    <name evidence="1" type="ORF">MSNKSG1_02364</name>
</gene>
<proteinExistence type="predicted"/>
<sequence>MDVGQVSNATFDWLMDLHQRWNQDSKLVIRNQKQYLKLGSYVGYLQSPSGEGIEILPKTEIASPQRPESLRALLQEMLACSHQLPFKEGDAADLARSDIPLHEWIISQFLIQLTSLVKRGLRFDYQNVEEESRFVRGQLDVGKQSRQSPSKAVWFNIRHDVFSPNRIENRLLKTALDYVLKLTKDSHNWRMANTLAHQLSVINSFRKPLPEIAKWQDSKLMQPYRSIKPWCVLVLEQLNPNFQHGLHSGIAMLFPMEQLFENYVSHHLRKSLPSDAKITAQTASQYLVHHSPDGGEEKAWFQLKPDLLLSHVGLRTVMDCKWKLLNSTQSTAAEKYGISQADLYQLFAYGQKYQNGHGHMVLIYPRHSEFQEPLAKLSFSEHLHLWCVPFDLHQKKLVPGDWIYHVPALSPDEPSKRKGFLSERLESLDDVAKVLGGKSGTELWPRLNEHFGLEGELQLIRRNAAMSRSLGDPIDDYSDEEWIAGFEYFATEPRYNYEVSTGMLLLPLTVNALLRRLRITKEKYQKIAQGQIASDLGGISAHLEENVNLRTMRKRPST</sequence>
<protein>
    <submittedName>
        <fullName evidence="1">5-methylcytosine restriction system component-like protein</fullName>
    </submittedName>
</protein>
<dbReference type="InterPro" id="IPR019292">
    <property type="entry name" value="McrC"/>
</dbReference>
<accession>M7CXS0</accession>
<dbReference type="eggNOG" id="COG4268">
    <property type="taxonomic scope" value="Bacteria"/>
</dbReference>
<dbReference type="EMBL" id="APAT01000007">
    <property type="protein sequence ID" value="EMP57030.1"/>
    <property type="molecule type" value="Genomic_DNA"/>
</dbReference>
<reference evidence="1 2" key="1">
    <citation type="journal article" date="2013" name="Genome Announc.">
        <title>Genome Sequence of Hydrothermal Arsenic-Respiring Bacterium Marinobacter santoriniensis NKSG1T.</title>
        <authorList>
            <person name="Handley K.M."/>
            <person name="Upton M."/>
            <person name="Beatson S.A."/>
            <person name="Hery M."/>
            <person name="Lloyd J.R."/>
        </authorList>
    </citation>
    <scope>NUCLEOTIDE SEQUENCE [LARGE SCALE GENOMIC DNA]</scope>
    <source>
        <strain evidence="1 2">NKSG1</strain>
    </source>
</reference>
<dbReference type="REBASE" id="119913">
    <property type="entry name" value="MsaNKSG1McrBCP"/>
</dbReference>
<dbReference type="OrthoDB" id="307209at2"/>
<dbReference type="PANTHER" id="PTHR38733">
    <property type="entry name" value="PROTEIN MCRC"/>
    <property type="match status" value="1"/>
</dbReference>
<evidence type="ECO:0000313" key="2">
    <source>
        <dbReference type="Proteomes" id="UP000011960"/>
    </source>
</evidence>
<comment type="caution">
    <text evidence="1">The sequence shown here is derived from an EMBL/GenBank/DDBJ whole genome shotgun (WGS) entry which is preliminary data.</text>
</comment>
<dbReference type="STRING" id="1288826.MSNKSG1_02364"/>
<dbReference type="Pfam" id="PF10117">
    <property type="entry name" value="McrBC"/>
    <property type="match status" value="1"/>
</dbReference>